<sequence>MTIHKEGYTSIALCILFIAVVNAAIQFYYPEANTLRWIVYILSAMLFFIILQFFRSPVLALNAEETEVLCPADGKVVVIEETVETEYFKDKRIQVSVFMSPVNVHINRNPISGIVKYFKYHPGKYLVAWHPKSSTENERTTVVTENSEGVAVLFRQIAGALARRIVWYVKEGDLVQQGHQFGFIKFGSRVDIFLPLNAKINVSINEVVKGGRTVLAELPSVGKFVDIDDVPDDMEIPDFTQPSKAPLSDEHGEPTMIVEHEAKPRRASTRKAKTAPKEKFAKVKK</sequence>
<keyword evidence="4 11" id="KW-0443">Lipid metabolism</keyword>
<accession>A0A4Y8SN97</accession>
<comment type="caution">
    <text evidence="14">The sequence shown here is derived from an EMBL/GenBank/DDBJ whole genome shotgun (WGS) entry which is preliminary data.</text>
</comment>
<keyword evidence="5 11" id="KW-0472">Membrane</keyword>
<evidence type="ECO:0000256" key="10">
    <source>
        <dbReference type="ARBA" id="ARBA00023317"/>
    </source>
</evidence>
<keyword evidence="10 11" id="KW-0670">Pyruvate</keyword>
<dbReference type="GO" id="GO:0005886">
    <property type="term" value="C:plasma membrane"/>
    <property type="evidence" value="ECO:0007669"/>
    <property type="project" value="UniProtKB-SubCell"/>
</dbReference>
<protein>
    <recommendedName>
        <fullName evidence="11">Phosphatidylserine decarboxylase proenzyme</fullName>
        <ecNumber evidence="11">4.1.1.65</ecNumber>
    </recommendedName>
    <component>
        <recommendedName>
            <fullName evidence="11">Phosphatidylserine decarboxylase alpha chain</fullName>
        </recommendedName>
    </component>
    <component>
        <recommendedName>
            <fullName evidence="11">Phosphatidylserine decarboxylase beta chain</fullName>
        </recommendedName>
    </component>
</protein>
<comment type="cofactor">
    <cofactor evidence="11">
        <name>pyruvate</name>
        <dbReference type="ChEBI" id="CHEBI:15361"/>
    </cofactor>
    <text evidence="11">Binds 1 pyruvoyl group covalently per subunit.</text>
</comment>
<dbReference type="EC" id="4.1.1.65" evidence="11"/>
<comment type="subunit">
    <text evidence="11">Heterodimer of a large membrane-associated beta subunit and a small pyruvoyl-containing alpha subunit.</text>
</comment>
<dbReference type="Pfam" id="PF02666">
    <property type="entry name" value="PS_Dcarbxylase"/>
    <property type="match status" value="1"/>
</dbReference>
<evidence type="ECO:0000256" key="13">
    <source>
        <dbReference type="SAM" id="Phobius"/>
    </source>
</evidence>
<feature type="transmembrane region" description="Helical" evidence="13">
    <location>
        <begin position="7"/>
        <end position="29"/>
    </location>
</feature>
<feature type="compositionally biased region" description="Basic and acidic residues" evidence="12">
    <location>
        <begin position="247"/>
        <end position="264"/>
    </location>
</feature>
<evidence type="ECO:0000256" key="3">
    <source>
        <dbReference type="ARBA" id="ARBA00022793"/>
    </source>
</evidence>
<dbReference type="Proteomes" id="UP000297540">
    <property type="component" value="Unassembled WGS sequence"/>
</dbReference>
<feature type="compositionally biased region" description="Basic and acidic residues" evidence="12">
    <location>
        <begin position="275"/>
        <end position="285"/>
    </location>
</feature>
<feature type="active site" description="Schiff-base intermediate with substrate; via pyruvic acid" evidence="11">
    <location>
        <position position="188"/>
    </location>
</feature>
<keyword evidence="7 11" id="KW-0594">Phospholipid biosynthesis</keyword>
<comment type="function">
    <text evidence="11">Catalyzes the formation of phosphatidylethanolamine (PtdEtn) from phosphatidylserine (PtdSer).</text>
</comment>
<comment type="catalytic activity">
    <reaction evidence="11">
        <text>a 1,2-diacyl-sn-glycero-3-phospho-L-serine + H(+) = a 1,2-diacyl-sn-glycero-3-phosphoethanolamine + CO2</text>
        <dbReference type="Rhea" id="RHEA:20828"/>
        <dbReference type="ChEBI" id="CHEBI:15378"/>
        <dbReference type="ChEBI" id="CHEBI:16526"/>
        <dbReference type="ChEBI" id="CHEBI:57262"/>
        <dbReference type="ChEBI" id="CHEBI:64612"/>
        <dbReference type="EC" id="4.1.1.65"/>
    </reaction>
</comment>
<evidence type="ECO:0000256" key="9">
    <source>
        <dbReference type="ARBA" id="ARBA00023264"/>
    </source>
</evidence>
<dbReference type="PANTHER" id="PTHR35809">
    <property type="entry name" value="ARCHAETIDYLSERINE DECARBOXYLASE PROENZYME-RELATED"/>
    <property type="match status" value="1"/>
</dbReference>
<dbReference type="EMBL" id="SOZE01000002">
    <property type="protein sequence ID" value="TFF40175.1"/>
    <property type="molecule type" value="Genomic_DNA"/>
</dbReference>
<gene>
    <name evidence="11" type="primary">psd</name>
    <name evidence="14" type="ORF">E2R66_02675</name>
</gene>
<evidence type="ECO:0000256" key="12">
    <source>
        <dbReference type="SAM" id="MobiDB-lite"/>
    </source>
</evidence>
<reference evidence="14 15" key="1">
    <citation type="journal article" date="2017" name="Int. J. Syst. Evol. Microbiol.">
        <title>Mucilaginibacterpsychrotolerans sp. nov., isolated from peatlands.</title>
        <authorList>
            <person name="Deng Y."/>
            <person name="Shen L."/>
            <person name="Xu B."/>
            <person name="Liu Y."/>
            <person name="Gu Z."/>
            <person name="Liu H."/>
            <person name="Zhou Y."/>
        </authorList>
    </citation>
    <scope>NUCLEOTIDE SEQUENCE [LARGE SCALE GENOMIC DNA]</scope>
    <source>
        <strain evidence="14 15">NH7-4</strain>
    </source>
</reference>
<comment type="pathway">
    <text evidence="11">Phospholipid metabolism; phosphatidylethanolamine biosynthesis; phosphatidylethanolamine from CDP-diacylglycerol: step 2/2.</text>
</comment>
<comment type="PTM">
    <text evidence="11">Is synthesized initially as an inactive proenzyme. Formation of the active enzyme involves a self-maturation process in which the active site pyruvoyl group is generated from an internal serine residue via an autocatalytic post-translational modification. Two non-identical subunits are generated from the proenzyme in this reaction, and the pyruvate is formed at the N-terminus of the alpha chain, which is derived from the carboxyl end of the proenzyme. The post-translation cleavage follows an unusual pathway, termed non-hydrolytic serinolysis, in which the side chain hydroxyl group of the serine supplies its oxygen atom to form the C-terminus of the beta chain, while the remainder of the serine residue undergoes an oxidative deamination to produce ammonia and the pyruvoyl prosthetic group on the alpha chain.</text>
</comment>
<evidence type="ECO:0000256" key="1">
    <source>
        <dbReference type="ARBA" id="ARBA00022475"/>
    </source>
</evidence>
<feature type="chain" id="PRO_5023566050" description="Phosphatidylserine decarboxylase beta chain" evidence="11">
    <location>
        <begin position="1"/>
        <end position="187"/>
    </location>
</feature>
<dbReference type="InterPro" id="IPR033175">
    <property type="entry name" value="PSD-A"/>
</dbReference>
<dbReference type="AlphaFoldDB" id="A0A4Y8SN97"/>
<keyword evidence="9 11" id="KW-1208">Phospholipid metabolism</keyword>
<keyword evidence="1 11" id="KW-1003">Cell membrane</keyword>
<keyword evidence="8 11" id="KW-0456">Lyase</keyword>
<organism evidence="14 15">
    <name type="scientific">Mucilaginibacter psychrotolerans</name>
    <dbReference type="NCBI Taxonomy" id="1524096"/>
    <lineage>
        <taxon>Bacteria</taxon>
        <taxon>Pseudomonadati</taxon>
        <taxon>Bacteroidota</taxon>
        <taxon>Sphingobacteriia</taxon>
        <taxon>Sphingobacteriales</taxon>
        <taxon>Sphingobacteriaceae</taxon>
        <taxon>Mucilaginibacter</taxon>
    </lineage>
</organism>
<proteinExistence type="inferred from homology"/>
<dbReference type="NCBIfam" id="NF003678">
    <property type="entry name" value="PRK05305.1-2"/>
    <property type="match status" value="1"/>
</dbReference>
<feature type="site" description="Cleavage (non-hydrolytic); by autocatalysis" evidence="11">
    <location>
        <begin position="187"/>
        <end position="188"/>
    </location>
</feature>
<keyword evidence="3 11" id="KW-0210">Decarboxylase</keyword>
<evidence type="ECO:0000256" key="7">
    <source>
        <dbReference type="ARBA" id="ARBA00023209"/>
    </source>
</evidence>
<dbReference type="InterPro" id="IPR003817">
    <property type="entry name" value="PS_Dcarbxylase"/>
</dbReference>
<feature type="transmembrane region" description="Helical" evidence="13">
    <location>
        <begin position="35"/>
        <end position="54"/>
    </location>
</feature>
<comment type="subcellular location">
    <subcellularLocation>
        <location evidence="11">Cell membrane</location>
        <topology evidence="11">Peripheral membrane protein</topology>
    </subcellularLocation>
</comment>
<dbReference type="HAMAP" id="MF_00664">
    <property type="entry name" value="PS_decarb_PSD_A"/>
    <property type="match status" value="1"/>
</dbReference>
<evidence type="ECO:0000256" key="4">
    <source>
        <dbReference type="ARBA" id="ARBA00023098"/>
    </source>
</evidence>
<evidence type="ECO:0000256" key="8">
    <source>
        <dbReference type="ARBA" id="ARBA00023239"/>
    </source>
</evidence>
<evidence type="ECO:0000256" key="6">
    <source>
        <dbReference type="ARBA" id="ARBA00023145"/>
    </source>
</evidence>
<keyword evidence="13" id="KW-0812">Transmembrane</keyword>
<dbReference type="PANTHER" id="PTHR35809:SF1">
    <property type="entry name" value="ARCHAETIDYLSERINE DECARBOXYLASE PROENZYME-RELATED"/>
    <property type="match status" value="1"/>
</dbReference>
<feature type="region of interest" description="Disordered" evidence="12">
    <location>
        <begin position="235"/>
        <end position="285"/>
    </location>
</feature>
<comment type="similarity">
    <text evidence="11">Belongs to the phosphatidylserine decarboxylase family. PSD-A subfamily.</text>
</comment>
<keyword evidence="6 11" id="KW-0865">Zymogen</keyword>
<dbReference type="GO" id="GO:0006646">
    <property type="term" value="P:phosphatidylethanolamine biosynthetic process"/>
    <property type="evidence" value="ECO:0007669"/>
    <property type="project" value="UniProtKB-UniRule"/>
</dbReference>
<keyword evidence="13" id="KW-1133">Transmembrane helix</keyword>
<evidence type="ECO:0000313" key="14">
    <source>
        <dbReference type="EMBL" id="TFF40175.1"/>
    </source>
</evidence>
<evidence type="ECO:0000256" key="2">
    <source>
        <dbReference type="ARBA" id="ARBA00022516"/>
    </source>
</evidence>
<evidence type="ECO:0000313" key="15">
    <source>
        <dbReference type="Proteomes" id="UP000297540"/>
    </source>
</evidence>
<feature type="modified residue" description="Pyruvic acid (Ser); by autocatalysis" evidence="11">
    <location>
        <position position="188"/>
    </location>
</feature>
<dbReference type="GO" id="GO:0004609">
    <property type="term" value="F:phosphatidylserine decarboxylase activity"/>
    <property type="evidence" value="ECO:0007669"/>
    <property type="project" value="UniProtKB-UniRule"/>
</dbReference>
<feature type="chain" id="PRO_5023566049" description="Phosphatidylserine decarboxylase alpha chain" evidence="11">
    <location>
        <begin position="188"/>
        <end position="285"/>
    </location>
</feature>
<evidence type="ECO:0000256" key="5">
    <source>
        <dbReference type="ARBA" id="ARBA00023136"/>
    </source>
</evidence>
<dbReference type="OrthoDB" id="9790893at2"/>
<dbReference type="UniPathway" id="UPA00558">
    <property type="reaction ID" value="UER00616"/>
</dbReference>
<feature type="compositionally biased region" description="Basic residues" evidence="12">
    <location>
        <begin position="265"/>
        <end position="274"/>
    </location>
</feature>
<name>A0A4Y8SN97_9SPHI</name>
<evidence type="ECO:0000256" key="11">
    <source>
        <dbReference type="HAMAP-Rule" id="MF_00664"/>
    </source>
</evidence>
<keyword evidence="2 11" id="KW-0444">Lipid biosynthesis</keyword>
<keyword evidence="15" id="KW-1185">Reference proteome</keyword>